<organism evidence="1 2">
    <name type="scientific">Paenibacillus amylolyticus</name>
    <dbReference type="NCBI Taxonomy" id="1451"/>
    <lineage>
        <taxon>Bacteria</taxon>
        <taxon>Bacillati</taxon>
        <taxon>Bacillota</taxon>
        <taxon>Bacilli</taxon>
        <taxon>Bacillales</taxon>
        <taxon>Paenibacillaceae</taxon>
        <taxon>Paenibacillus</taxon>
    </lineage>
</organism>
<sequence length="292" mass="31735">MKRIVKFITAALPLVLIFNLIFVGTSSAKDSGTEVNDIQNFTLENQTLLSDGSEVSTFQLNPENGESPIIYDVTEEKDTVTVIATQNGVELDRAITDKRTGTIKQLKNGVVVEEYKIEDHVTIKSTESNSINENEQSIQSAQSQNLLRSAYNSGIGQYGYLYGDFTTRYGDTYTLNFSVGTSVSIIVGALASILTGTAVVLAIITALGSTVVANAITSLISGDVFAQFKDYNLEVRSQGKVGLVSKQTIVNAKVNNYRTGGSSWVYLRTEGDGRSWDDLCTIGAYNVYLQNL</sequence>
<reference evidence="1 2" key="1">
    <citation type="journal article" date="2016" name="Genome Announc.">
        <title>Draft Genome Sequence of Paenibacillus amylolyticus Heshi-A3, Isolated from Fermented Rice Bran in a Japanese Fermented Seafood Dish.</title>
        <authorList>
            <person name="Akuzawa S."/>
            <person name="Nagaoka J."/>
            <person name="Kanekatsu M."/>
            <person name="Kubota E."/>
            <person name="Ohtake R."/>
            <person name="Suzuki T."/>
            <person name="Kanesaki Y."/>
        </authorList>
    </citation>
    <scope>NUCLEOTIDE SEQUENCE [LARGE SCALE GENOMIC DNA]</scope>
    <source>
        <strain evidence="1 2">Heshi-A3</strain>
    </source>
</reference>
<comment type="caution">
    <text evidence="1">The sequence shown here is derived from an EMBL/GenBank/DDBJ whole genome shotgun (WGS) entry which is preliminary data.</text>
</comment>
<evidence type="ECO:0000313" key="1">
    <source>
        <dbReference type="EMBL" id="GAS85083.1"/>
    </source>
</evidence>
<proteinExistence type="predicted"/>
<evidence type="ECO:0000313" key="2">
    <source>
        <dbReference type="Proteomes" id="UP000069697"/>
    </source>
</evidence>
<dbReference type="Proteomes" id="UP000069697">
    <property type="component" value="Unassembled WGS sequence"/>
</dbReference>
<accession>A0A124DYR8</accession>
<dbReference type="RefSeq" id="WP_062837448.1">
    <property type="nucleotide sequence ID" value="NZ_BCNV01000007.1"/>
</dbReference>
<dbReference type="AlphaFoldDB" id="A0A124DYR8"/>
<dbReference type="EMBL" id="BCNV01000007">
    <property type="protein sequence ID" value="GAS85083.1"/>
    <property type="molecule type" value="Genomic_DNA"/>
</dbReference>
<gene>
    <name evidence="1" type="ORF">PAHA3_5204</name>
</gene>
<protein>
    <submittedName>
        <fullName evidence="1">Uncharacterized protein</fullName>
    </submittedName>
</protein>
<reference evidence="2" key="2">
    <citation type="submission" date="2016-01" db="EMBL/GenBank/DDBJ databases">
        <title>Draft Genome Sequence of Paenibacillus amylolyticus Heshi-A3 that Was Isolated from Fermented Rice Bran with Aging Salted Mackerel, Which Was Named Heshiko as Traditional Fermented Seafood in Japan.</title>
        <authorList>
            <person name="Akuzawa S."/>
            <person name="Nakagawa J."/>
            <person name="Kanekatsu T."/>
            <person name="Kubota E."/>
            <person name="Ohtake R."/>
            <person name="Suzuki T."/>
            <person name="Kanesaki Y."/>
        </authorList>
    </citation>
    <scope>NUCLEOTIDE SEQUENCE [LARGE SCALE GENOMIC DNA]</scope>
    <source>
        <strain evidence="2">Heshi-A3</strain>
    </source>
</reference>
<name>A0A124DYR8_PAEAM</name>